<keyword evidence="2 8" id="KW-0378">Hydrolase</keyword>
<evidence type="ECO:0000256" key="2">
    <source>
        <dbReference type="ARBA" id="ARBA00022801"/>
    </source>
</evidence>
<accession>A0A1B1NBH6</accession>
<comment type="similarity">
    <text evidence="1">Belongs to the peptidase S45 family.</text>
</comment>
<dbReference type="CDD" id="cd03747">
    <property type="entry name" value="Ntn_PGA_like"/>
    <property type="match status" value="1"/>
</dbReference>
<comment type="cofactor">
    <cofactor evidence="5">
        <name>Ca(2+)</name>
        <dbReference type="ChEBI" id="CHEBI:29108"/>
    </cofactor>
    <text evidence="5">Binds 1 Ca(2+) ion per dimer.</text>
</comment>
<dbReference type="GO" id="GO:0017000">
    <property type="term" value="P:antibiotic biosynthetic process"/>
    <property type="evidence" value="ECO:0007669"/>
    <property type="project" value="InterPro"/>
</dbReference>
<dbReference type="InterPro" id="IPR002692">
    <property type="entry name" value="S45"/>
</dbReference>
<dbReference type="Proteomes" id="UP000092482">
    <property type="component" value="Chromosome"/>
</dbReference>
<dbReference type="OrthoDB" id="9759796at2"/>
<feature type="transmembrane region" description="Helical" evidence="7">
    <location>
        <begin position="9"/>
        <end position="32"/>
    </location>
</feature>
<feature type="active site" description="Nucleophile" evidence="4">
    <location>
        <position position="321"/>
    </location>
</feature>
<keyword evidence="5" id="KW-0479">Metal-binding</keyword>
<gene>
    <name evidence="8" type="ORF">SGUI_1380</name>
</gene>
<feature type="binding site" evidence="5">
    <location>
        <position position="399"/>
    </location>
    <ligand>
        <name>Ca(2+)</name>
        <dbReference type="ChEBI" id="CHEBI:29108"/>
    </ligand>
</feature>
<sequence length="894" mass="97186">MSRPLWQRIAVPTVAILVVVMVATAVIGVGLARRAFPQVSGELEVPGLAGQVEVVRDDLGVPHIYADTAEDLFRAQGFVAAQDRFFQMDLRRHIVSGRLSELVGEGGLETDRVIRTLGWRRVAEEELSMLSPDARTYLSAYASGVNAYIDSRSGPSSMGVEYVALSQSAPGYTVQQWDEVDSLAWLKAMAWDLRGNYEDELARGRLVGEIPLDKLENLYPDYPVDEHPPILDPGEWSPPDPPAPGMTDTRGGSRGTVLAPVPGQTDPADAARLTDPVAPDGPTSGLTRNWLAGGAQDALTDTGTVLAAVPDLLGEGEGIGSNSWVVSGEHTATGMPLLANDPHLAISQPGIWMQSGLHCREVSEACPFDVTGFTFAGFPGVIIGHNQSIAWGFTNLDPDVTDFYLEDVAGDTVLREDEHVPMDVRTETIKVAGGDDVELEVRETSNGPIVSDVLTDTGLMGDNGPLDGVATSRDFEVALRWTGLQPSRTAEAVFALNSATDWEDFRGAAELFAVPSQNLLYADTEGNIGYQAPGLVPVRRTATHATPPGYFPSPGWDEQYAWSGWVDFEDLPTAYNPEDGIVVAANQAVTRGSTPFLTTEWDKGYRSTRILELLQERLEQEPLTVEDMGEIQLDDTSSFALEVVPYLTSVDLDGRFYSEAQDLLRDWDGTAPAEGEQSAAAAYFYVVYDNLIEATFDDELPPDLGVSGNSRTMQVMAELMATPESVWWDDQRTPGLVESRDEVLRTALVDARLDLTRRISKDPDDWSWGQLHRADLRHQVLGEEGVPGVVQSMVNRGPLPVSGSSAMVNAMNWDAGTDSFDVTSAPSMRMVVDLADLDASTWVNQTGTSGHPFHHNYDDQTQAWIEGRTYPWAFTRAAVDEAGTDTLTLVPEEG</sequence>
<keyword evidence="7" id="KW-0812">Transmembrane</keyword>
<dbReference type="PANTHER" id="PTHR34218">
    <property type="entry name" value="PEPTIDASE S45 PENICILLIN AMIDASE"/>
    <property type="match status" value="1"/>
</dbReference>
<dbReference type="InterPro" id="IPR043146">
    <property type="entry name" value="Penicillin_amidase_N_B-knob"/>
</dbReference>
<dbReference type="GO" id="GO:0046872">
    <property type="term" value="F:metal ion binding"/>
    <property type="evidence" value="ECO:0007669"/>
    <property type="project" value="UniProtKB-KW"/>
</dbReference>
<dbReference type="RefSeq" id="WP_066638041.1">
    <property type="nucleotide sequence ID" value="NZ_CP014989.1"/>
</dbReference>
<keyword evidence="9" id="KW-1185">Reference proteome</keyword>
<organism evidence="8 9">
    <name type="scientific">Serinicoccus hydrothermalis</name>
    <dbReference type="NCBI Taxonomy" id="1758689"/>
    <lineage>
        <taxon>Bacteria</taxon>
        <taxon>Bacillati</taxon>
        <taxon>Actinomycetota</taxon>
        <taxon>Actinomycetes</taxon>
        <taxon>Micrococcales</taxon>
        <taxon>Ornithinimicrobiaceae</taxon>
        <taxon>Serinicoccus</taxon>
    </lineage>
</organism>
<feature type="region of interest" description="Disordered" evidence="6">
    <location>
        <begin position="233"/>
        <end position="254"/>
    </location>
</feature>
<evidence type="ECO:0000313" key="8">
    <source>
        <dbReference type="EMBL" id="ANS78776.1"/>
    </source>
</evidence>
<proteinExistence type="inferred from homology"/>
<keyword evidence="7" id="KW-1133">Transmembrane helix</keyword>
<dbReference type="STRING" id="1758689.SGUI_1380"/>
<feature type="region of interest" description="Disordered" evidence="6">
    <location>
        <begin position="262"/>
        <end position="281"/>
    </location>
</feature>
<dbReference type="EC" id="3.5.1.11" evidence="8"/>
<dbReference type="InterPro" id="IPR023343">
    <property type="entry name" value="Penicillin_amidase_dom1"/>
</dbReference>
<evidence type="ECO:0000256" key="1">
    <source>
        <dbReference type="ARBA" id="ARBA00006586"/>
    </source>
</evidence>
<evidence type="ECO:0000256" key="5">
    <source>
        <dbReference type="PIRSR" id="PIRSR001227-2"/>
    </source>
</evidence>
<dbReference type="SUPFAM" id="SSF56235">
    <property type="entry name" value="N-terminal nucleophile aminohydrolases (Ntn hydrolases)"/>
    <property type="match status" value="1"/>
</dbReference>
<dbReference type="EMBL" id="CP014989">
    <property type="protein sequence ID" value="ANS78776.1"/>
    <property type="molecule type" value="Genomic_DNA"/>
</dbReference>
<reference evidence="8 9" key="1">
    <citation type="submission" date="2016-03" db="EMBL/GenBank/DDBJ databases">
        <title>Shallow-sea hydrothermal system.</title>
        <authorList>
            <person name="Tang K."/>
        </authorList>
    </citation>
    <scope>NUCLEOTIDE SEQUENCE [LARGE SCALE GENOMIC DNA]</scope>
    <source>
        <strain evidence="8 9">JLT9</strain>
    </source>
</reference>
<dbReference type="AlphaFoldDB" id="A0A1B1NBH6"/>
<dbReference type="InterPro" id="IPR029055">
    <property type="entry name" value="Ntn_hydrolases_N"/>
</dbReference>
<dbReference type="Gene3D" id="1.10.439.10">
    <property type="entry name" value="Penicillin Amidohydrolase, domain 1"/>
    <property type="match status" value="1"/>
</dbReference>
<keyword evidence="7" id="KW-0472">Membrane</keyword>
<name>A0A1B1NBH6_9MICO</name>
<dbReference type="KEGG" id="serj:SGUI_1380"/>
<dbReference type="PATRIC" id="fig|1758689.4.peg.1421"/>
<evidence type="ECO:0000256" key="4">
    <source>
        <dbReference type="PIRSR" id="PIRSR001227-1"/>
    </source>
</evidence>
<evidence type="ECO:0000256" key="6">
    <source>
        <dbReference type="SAM" id="MobiDB-lite"/>
    </source>
</evidence>
<dbReference type="GO" id="GO:0008953">
    <property type="term" value="F:penicillin amidase activity"/>
    <property type="evidence" value="ECO:0007669"/>
    <property type="project" value="UniProtKB-EC"/>
</dbReference>
<dbReference type="PIRSF" id="PIRSF001227">
    <property type="entry name" value="Pen_acylase"/>
    <property type="match status" value="1"/>
</dbReference>
<dbReference type="PANTHER" id="PTHR34218:SF4">
    <property type="entry name" value="ACYL-HOMOSERINE LACTONE ACYLASE QUIP"/>
    <property type="match status" value="1"/>
</dbReference>
<evidence type="ECO:0000256" key="3">
    <source>
        <dbReference type="ARBA" id="ARBA00023145"/>
    </source>
</evidence>
<keyword evidence="5" id="KW-0106">Calcium</keyword>
<dbReference type="Pfam" id="PF01804">
    <property type="entry name" value="Penicil_amidase"/>
    <property type="match status" value="1"/>
</dbReference>
<feature type="binding site" evidence="5">
    <location>
        <position position="402"/>
    </location>
    <ligand>
        <name>Ca(2+)</name>
        <dbReference type="ChEBI" id="CHEBI:29108"/>
    </ligand>
</feature>
<evidence type="ECO:0000313" key="9">
    <source>
        <dbReference type="Proteomes" id="UP000092482"/>
    </source>
</evidence>
<evidence type="ECO:0000256" key="7">
    <source>
        <dbReference type="SAM" id="Phobius"/>
    </source>
</evidence>
<dbReference type="Gene3D" id="2.30.120.10">
    <property type="match status" value="1"/>
</dbReference>
<dbReference type="Gene3D" id="1.10.1400.10">
    <property type="match status" value="1"/>
</dbReference>
<dbReference type="InterPro" id="IPR014395">
    <property type="entry name" value="Pen/GL7ACA/AHL_acylase"/>
</dbReference>
<dbReference type="InterPro" id="IPR043147">
    <property type="entry name" value="Penicillin_amidase_A-knob"/>
</dbReference>
<feature type="binding site" evidence="5">
    <location>
        <position position="200"/>
    </location>
    <ligand>
        <name>Ca(2+)</name>
        <dbReference type="ChEBI" id="CHEBI:29108"/>
    </ligand>
</feature>
<protein>
    <submittedName>
        <fullName evidence="8">Penicillin amidase</fullName>
        <ecNumber evidence="8">3.5.1.11</ecNumber>
    </submittedName>
</protein>
<dbReference type="Gene3D" id="3.60.20.10">
    <property type="entry name" value="Glutamine Phosphoribosylpyrophosphate, subunit 1, domain 1"/>
    <property type="match status" value="1"/>
</dbReference>
<keyword evidence="3" id="KW-0865">Zymogen</keyword>